<feature type="region of interest" description="Disordered" evidence="1">
    <location>
        <begin position="60"/>
        <end position="80"/>
    </location>
</feature>
<evidence type="ECO:0000313" key="2">
    <source>
        <dbReference type="EMBL" id="VDC29990.1"/>
    </source>
</evidence>
<organism evidence="2 3">
    <name type="scientific">Arthrobacter ulcerisalmonis</name>
    <dbReference type="NCBI Taxonomy" id="2483813"/>
    <lineage>
        <taxon>Bacteria</taxon>
        <taxon>Bacillati</taxon>
        <taxon>Actinomycetota</taxon>
        <taxon>Actinomycetes</taxon>
        <taxon>Micrococcales</taxon>
        <taxon>Micrococcaceae</taxon>
        <taxon>Arthrobacter</taxon>
    </lineage>
</organism>
<keyword evidence="3" id="KW-1185">Reference proteome</keyword>
<proteinExistence type="predicted"/>
<accession>A0A3P5XQ51</accession>
<feature type="region of interest" description="Disordered" evidence="1">
    <location>
        <begin position="1"/>
        <end position="20"/>
    </location>
</feature>
<evidence type="ECO:0000256" key="1">
    <source>
        <dbReference type="SAM" id="MobiDB-lite"/>
    </source>
</evidence>
<dbReference type="AlphaFoldDB" id="A0A3P5XQ51"/>
<reference evidence="2 3" key="1">
    <citation type="submission" date="2018-11" db="EMBL/GenBank/DDBJ databases">
        <authorList>
            <person name="Criscuolo A."/>
        </authorList>
    </citation>
    <scope>NUCLEOTIDE SEQUENCE [LARGE SCALE GENOMIC DNA]</scope>
    <source>
        <strain evidence="2">AT11b</strain>
    </source>
</reference>
<feature type="compositionally biased region" description="Basic and acidic residues" evidence="1">
    <location>
        <begin position="67"/>
        <end position="77"/>
    </location>
</feature>
<gene>
    <name evidence="2" type="ORF">PSET11_02334</name>
</gene>
<protein>
    <submittedName>
        <fullName evidence="2">Uncharacterized protein</fullName>
    </submittedName>
</protein>
<sequence length="157" mass="15457">MAVRGGPGRGDQGPVSCAGERAGVGGEFSVHGGPVFGAEAGCFPDEECGAPFVEVPGVEGGEGVGHFGDEGSGEAKEPAAAAGGFTPGQCYLGTDAVASLGGGHPGRGLGCAFEGVERDGQPGLEASGRGLQIFEAAELINQPSSIRSGPNPCHRHQ</sequence>
<name>A0A3P5XQ51_9MICC</name>
<dbReference type="EMBL" id="UXAU01000032">
    <property type="protein sequence ID" value="VDC29990.1"/>
    <property type="molecule type" value="Genomic_DNA"/>
</dbReference>
<feature type="compositionally biased region" description="Gly residues" evidence="1">
    <location>
        <begin position="1"/>
        <end position="11"/>
    </location>
</feature>
<evidence type="ECO:0000313" key="3">
    <source>
        <dbReference type="Proteomes" id="UP000280861"/>
    </source>
</evidence>
<dbReference type="Proteomes" id="UP000280861">
    <property type="component" value="Unassembled WGS sequence"/>
</dbReference>